<reference evidence="11" key="1">
    <citation type="journal article" date="2016" name="Genome Announc.">
        <title>Genome Sequence of Ustilaginoidea virens IPU010, a Rice Pathogenic Fungus Causing False Smut.</title>
        <authorList>
            <person name="Kumagai T."/>
            <person name="Ishii T."/>
            <person name="Terai G."/>
            <person name="Umemura M."/>
            <person name="Machida M."/>
            <person name="Asai K."/>
        </authorList>
    </citation>
    <scope>NUCLEOTIDE SEQUENCE [LARGE SCALE GENOMIC DNA]</scope>
    <source>
        <strain evidence="11">IPU010</strain>
    </source>
</reference>
<dbReference type="HOGENOM" id="CLU_101495_0_1_1"/>
<evidence type="ECO:0000256" key="2">
    <source>
        <dbReference type="ARBA" id="ARBA00009575"/>
    </source>
</evidence>
<evidence type="ECO:0000256" key="3">
    <source>
        <dbReference type="ARBA" id="ARBA00017689"/>
    </source>
</evidence>
<dbReference type="PANTHER" id="PTHR31586:SF1">
    <property type="entry name" value="CYTOCHROME C OXIDASE ASSEMBLY PROTEIN COX20, MITOCHONDRIAL"/>
    <property type="match status" value="1"/>
</dbReference>
<dbReference type="EMBL" id="BBTG02000016">
    <property type="protein sequence ID" value="GAO17736.1"/>
    <property type="molecule type" value="Genomic_DNA"/>
</dbReference>
<name>A0A063BUW2_USTVR</name>
<evidence type="ECO:0000256" key="9">
    <source>
        <dbReference type="PIRNR" id="PIRNR007871"/>
    </source>
</evidence>
<comment type="similarity">
    <text evidence="2 9">Belongs to the COX20 family.</text>
</comment>
<dbReference type="Proteomes" id="UP000027002">
    <property type="component" value="Chromosome 6"/>
</dbReference>
<dbReference type="OrthoDB" id="14603at2759"/>
<evidence type="ECO:0000256" key="5">
    <source>
        <dbReference type="ARBA" id="ARBA00022792"/>
    </source>
</evidence>
<organism evidence="11 14">
    <name type="scientific">Ustilaginoidea virens</name>
    <name type="common">Rice false smut fungus</name>
    <name type="synonym">Villosiclava virens</name>
    <dbReference type="NCBI Taxonomy" id="1159556"/>
    <lineage>
        <taxon>Eukaryota</taxon>
        <taxon>Fungi</taxon>
        <taxon>Dikarya</taxon>
        <taxon>Ascomycota</taxon>
        <taxon>Pezizomycotina</taxon>
        <taxon>Sordariomycetes</taxon>
        <taxon>Hypocreomycetidae</taxon>
        <taxon>Hypocreales</taxon>
        <taxon>Clavicipitaceae</taxon>
        <taxon>Ustilaginoidea</taxon>
    </lineage>
</organism>
<dbReference type="GeneID" id="66068180"/>
<evidence type="ECO:0000256" key="4">
    <source>
        <dbReference type="ARBA" id="ARBA00022692"/>
    </source>
</evidence>
<dbReference type="PANTHER" id="PTHR31586">
    <property type="entry name" value="CYTOCHROME C OXIDASE PROTEIN 20"/>
    <property type="match status" value="1"/>
</dbReference>
<keyword evidence="13" id="KW-1185">Reference proteome</keyword>
<dbReference type="EMBL" id="CP072758">
    <property type="protein sequence ID" value="QUC23162.1"/>
    <property type="molecule type" value="Genomic_DNA"/>
</dbReference>
<gene>
    <name evidence="12" type="ORF">UV8b_07403</name>
    <name evidence="11" type="ORF">UVI_02033380</name>
</gene>
<keyword evidence="7 9" id="KW-0496">Mitochondrion</keyword>
<evidence type="ECO:0000256" key="7">
    <source>
        <dbReference type="ARBA" id="ARBA00023128"/>
    </source>
</evidence>
<dbReference type="KEGG" id="uvi:66068180"/>
<dbReference type="PIRSF" id="PIRSF007871">
    <property type="entry name" value="Cox20"/>
    <property type="match status" value="1"/>
</dbReference>
<evidence type="ECO:0000313" key="13">
    <source>
        <dbReference type="Proteomes" id="UP000027002"/>
    </source>
</evidence>
<dbReference type="GO" id="GO:0005743">
    <property type="term" value="C:mitochondrial inner membrane"/>
    <property type="evidence" value="ECO:0007669"/>
    <property type="project" value="UniProtKB-SubCell"/>
</dbReference>
<dbReference type="PRINTS" id="PR02049">
    <property type="entry name" value="PROTEINF36A"/>
</dbReference>
<dbReference type="Proteomes" id="UP000054053">
    <property type="component" value="Unassembled WGS sequence"/>
</dbReference>
<feature type="compositionally biased region" description="Basic and acidic residues" evidence="10">
    <location>
        <begin position="141"/>
        <end position="157"/>
    </location>
</feature>
<keyword evidence="5 9" id="KW-0999">Mitochondrion inner membrane</keyword>
<evidence type="ECO:0000256" key="6">
    <source>
        <dbReference type="ARBA" id="ARBA00022989"/>
    </source>
</evidence>
<dbReference type="RefSeq" id="XP_043000835.1">
    <property type="nucleotide sequence ID" value="XM_043144900.1"/>
</dbReference>
<keyword evidence="8 9" id="KW-0472">Membrane</keyword>
<evidence type="ECO:0000313" key="11">
    <source>
        <dbReference type="EMBL" id="GAO17736.1"/>
    </source>
</evidence>
<evidence type="ECO:0000256" key="8">
    <source>
        <dbReference type="ARBA" id="ARBA00023136"/>
    </source>
</evidence>
<feature type="region of interest" description="Disordered" evidence="10">
    <location>
        <begin position="141"/>
        <end position="164"/>
    </location>
</feature>
<reference evidence="12" key="3">
    <citation type="submission" date="2020-03" db="EMBL/GenBank/DDBJ databases">
        <title>A mixture of massive structural variations and highly conserved coding sequences in Ustilaginoidea virens genome.</title>
        <authorList>
            <person name="Zhang K."/>
            <person name="Zhao Z."/>
            <person name="Zhang Z."/>
            <person name="Li Y."/>
            <person name="Hsiang T."/>
            <person name="Sun W."/>
        </authorList>
    </citation>
    <scope>NUCLEOTIDE SEQUENCE</scope>
    <source>
        <strain evidence="12">UV-8b</strain>
    </source>
</reference>
<evidence type="ECO:0000313" key="14">
    <source>
        <dbReference type="Proteomes" id="UP000054053"/>
    </source>
</evidence>
<keyword evidence="6" id="KW-1133">Transmembrane helix</keyword>
<sequence>MAPNIVDAPQNADSNPGQKTLHVWSKSIEQPDGQGQSEANSHNARPTISEAVSMIKADDFTNVHNTPCARQGFLTGIAAGAGVGALKFVLKGNAVKSANWAVGMFILGSTASYEYCQYLRRAERIQMKRQIEIVAENKREQARRAAEDKREKLKLEQESTATQKPWYKFW</sequence>
<dbReference type="InterPro" id="IPR022533">
    <property type="entry name" value="Cox20"/>
</dbReference>
<reference evidence="14" key="2">
    <citation type="journal article" date="2016" name="Genome Announc.">
        <title>Genome sequence of Ustilaginoidea virens IPU010, a rice pathogenic fungus causing false smut.</title>
        <authorList>
            <person name="Kumagai T."/>
            <person name="Ishii T."/>
            <person name="Terai G."/>
            <person name="Umemura M."/>
            <person name="Machida M."/>
            <person name="Asai K."/>
        </authorList>
    </citation>
    <scope>NUCLEOTIDE SEQUENCE [LARGE SCALE GENOMIC DNA]</scope>
    <source>
        <strain evidence="14">IPU010</strain>
    </source>
</reference>
<evidence type="ECO:0000256" key="10">
    <source>
        <dbReference type="SAM" id="MobiDB-lite"/>
    </source>
</evidence>
<comment type="function">
    <text evidence="9">Involved in the assembly of the cytochrome c oxidase complex.</text>
</comment>
<keyword evidence="4" id="KW-0812">Transmembrane</keyword>
<comment type="subcellular location">
    <subcellularLocation>
        <location evidence="1 9">Mitochondrion inner membrane</location>
    </subcellularLocation>
</comment>
<proteinExistence type="inferred from homology"/>
<evidence type="ECO:0000313" key="12">
    <source>
        <dbReference type="EMBL" id="QUC23162.1"/>
    </source>
</evidence>
<accession>A0A063BUW2</accession>
<evidence type="ECO:0000256" key="1">
    <source>
        <dbReference type="ARBA" id="ARBA00004273"/>
    </source>
</evidence>
<dbReference type="AlphaFoldDB" id="A0A063BUW2"/>
<dbReference type="GO" id="GO:0033617">
    <property type="term" value="P:mitochondrial respiratory chain complex IV assembly"/>
    <property type="evidence" value="ECO:0007669"/>
    <property type="project" value="InterPro"/>
</dbReference>
<protein>
    <recommendedName>
        <fullName evidence="3 9">Cytochrome c oxidase assembly protein COX20, mitochondrial</fullName>
    </recommendedName>
</protein>
<dbReference type="Pfam" id="PF12597">
    <property type="entry name" value="Cox20"/>
    <property type="match status" value="1"/>
</dbReference>